<feature type="binding site" evidence="6">
    <location>
        <position position="434"/>
    </location>
    <ligand>
        <name>GTP</name>
        <dbReference type="ChEBI" id="CHEBI:37565"/>
    </ligand>
</feature>
<feature type="binding site" evidence="6">
    <location>
        <begin position="378"/>
        <end position="381"/>
    </location>
    <ligand>
        <name>GTP</name>
        <dbReference type="ChEBI" id="CHEBI:37565"/>
    </ligand>
</feature>
<dbReference type="CDD" id="cd00066">
    <property type="entry name" value="G-alpha"/>
    <property type="match status" value="1"/>
</dbReference>
<dbReference type="GO" id="GO:0000750">
    <property type="term" value="P:pheromone-dependent signal transduction involved in conjugation with cellular fusion"/>
    <property type="evidence" value="ECO:0007669"/>
    <property type="project" value="EnsemblFungi"/>
</dbReference>
<feature type="binding site" evidence="7">
    <location>
        <position position="53"/>
    </location>
    <ligand>
        <name>Mg(2+)</name>
        <dbReference type="ChEBI" id="CHEBI:18420"/>
    </ligand>
</feature>
<dbReference type="GO" id="GO:0003924">
    <property type="term" value="F:GTPase activity"/>
    <property type="evidence" value="ECO:0007669"/>
    <property type="project" value="EnsemblFungi"/>
</dbReference>
<proteinExistence type="predicted"/>
<dbReference type="GO" id="GO:0031683">
    <property type="term" value="F:G-protein beta/gamma-subunit complex binding"/>
    <property type="evidence" value="ECO:0007669"/>
    <property type="project" value="InterPro"/>
</dbReference>
<dbReference type="GO" id="GO:0006109">
    <property type="term" value="P:regulation of carbohydrate metabolic process"/>
    <property type="evidence" value="ECO:0007669"/>
    <property type="project" value="EnsemblFungi"/>
</dbReference>
<dbReference type="InterPro" id="IPR027417">
    <property type="entry name" value="P-loop_NTPase"/>
</dbReference>
<accession>A0A1D2VRT4</accession>
<evidence type="ECO:0000256" key="1">
    <source>
        <dbReference type="ARBA" id="ARBA00022723"/>
    </source>
</evidence>
<dbReference type="EMBL" id="KV454475">
    <property type="protein sequence ID" value="ODV64323.1"/>
    <property type="molecule type" value="Genomic_DNA"/>
</dbReference>
<dbReference type="SUPFAM" id="SSF47895">
    <property type="entry name" value="Transducin (alpha subunit), insertion domain"/>
    <property type="match status" value="1"/>
</dbReference>
<sequence length="462" mass="53460">MGCGASIESDSDDPYYQLKKLDKQIERNLLLEKKNSKNPIRLLLLGAGESGKSTVLKQMKILHHIGFTNEDRTLYKTVIWSDAIASFQLLILQAREKKIDLDCDKFENRELFNYKKIIFRASSSIKKNSDPNFNFLNQYLEKYSETSKLKRMEESTGTPDTIWDETSPDQNLKNDQNFYNYTDENYNNSNINEFNQALNEDNMINLKISGFRKDAGTRRKNYIPDPTKSEIAHAIKSLWNNDSGIKKIYARRNEYTIDSNIDYIFNKIECFSNDDYVCTDQDILNARIKTTGVTETHFQIKGSDFTVIDVGGQRSERKKWLSCFKDITAVIFVLAISEYDEKLFEDNNVNRIVESVLLFKSIVNSKWFNETPIIVFLNKTDLFRVKIQTNPLNRYLPGYTGESGNAEDGIQYFENTLKSLNQTSRELYFNETCATDTRQMNFILNAVTDIVIQKNLKAVGLI</sequence>
<keyword evidence="4 6" id="KW-0342">GTP-binding</keyword>
<keyword evidence="2 6" id="KW-0547">Nucleotide-binding</keyword>
<dbReference type="GO" id="GO:0007186">
    <property type="term" value="P:G protein-coupled receptor signaling pathway"/>
    <property type="evidence" value="ECO:0007669"/>
    <property type="project" value="InterPro"/>
</dbReference>
<dbReference type="PRINTS" id="PR00318">
    <property type="entry name" value="GPROTEINA"/>
</dbReference>
<evidence type="ECO:0000313" key="9">
    <source>
        <dbReference type="Proteomes" id="UP000095038"/>
    </source>
</evidence>
<dbReference type="GO" id="GO:0005768">
    <property type="term" value="C:endosome"/>
    <property type="evidence" value="ECO:0007669"/>
    <property type="project" value="EnsemblFungi"/>
</dbReference>
<dbReference type="GO" id="GO:0005834">
    <property type="term" value="C:heterotrimeric G-protein complex"/>
    <property type="evidence" value="ECO:0007669"/>
    <property type="project" value="EnsemblFungi"/>
</dbReference>
<dbReference type="Gene3D" id="3.40.50.300">
    <property type="entry name" value="P-loop containing nucleotide triphosphate hydrolases"/>
    <property type="match status" value="2"/>
</dbReference>
<dbReference type="FunFam" id="3.40.50.300:FF:000563">
    <property type="entry name" value="Guanine nucleotide-binding protein alpha subunit"/>
    <property type="match status" value="1"/>
</dbReference>
<dbReference type="PANTHER" id="PTHR10218">
    <property type="entry name" value="GTP-BINDING PROTEIN ALPHA SUBUNIT"/>
    <property type="match status" value="1"/>
</dbReference>
<evidence type="ECO:0000256" key="7">
    <source>
        <dbReference type="PIRSR" id="PIRSR601019-2"/>
    </source>
</evidence>
<name>A0A1D2VRT4_9ASCO</name>
<protein>
    <submittedName>
        <fullName evidence="8">Guanine nucleotide-binding protein alpha subunit</fullName>
    </submittedName>
</protein>
<evidence type="ECO:0000313" key="8">
    <source>
        <dbReference type="EMBL" id="ODV64323.1"/>
    </source>
</evidence>
<dbReference type="PANTHER" id="PTHR10218:SF302">
    <property type="entry name" value="GUANINE NUCLEOTIDE-BINDING PROTEIN ALPHA-5 SUBUNIT"/>
    <property type="match status" value="1"/>
</dbReference>
<dbReference type="Pfam" id="PF00503">
    <property type="entry name" value="G-alpha"/>
    <property type="match status" value="1"/>
</dbReference>
<dbReference type="RefSeq" id="XP_020050630.1">
    <property type="nucleotide sequence ID" value="XM_020191287.1"/>
</dbReference>
<dbReference type="SMART" id="SM00275">
    <property type="entry name" value="G_alpha"/>
    <property type="match status" value="1"/>
</dbReference>
<evidence type="ECO:0000256" key="2">
    <source>
        <dbReference type="ARBA" id="ARBA00022741"/>
    </source>
</evidence>
<dbReference type="STRING" id="1344418.A0A1D2VRT4"/>
<dbReference type="InterPro" id="IPR011025">
    <property type="entry name" value="GproteinA_insert"/>
</dbReference>
<evidence type="ECO:0000256" key="6">
    <source>
        <dbReference type="PIRSR" id="PIRSR601019-1"/>
    </source>
</evidence>
<dbReference type="PRINTS" id="PR01241">
    <property type="entry name" value="GPROTEINAFNG"/>
</dbReference>
<dbReference type="GO" id="GO:0046872">
    <property type="term" value="F:metal ion binding"/>
    <property type="evidence" value="ECO:0007669"/>
    <property type="project" value="UniProtKB-KW"/>
</dbReference>
<dbReference type="FunCoup" id="A0A1D2VRT4">
    <property type="interactions" value="502"/>
</dbReference>
<keyword evidence="3 7" id="KW-0460">Magnesium</keyword>
<keyword evidence="9" id="KW-1185">Reference proteome</keyword>
<dbReference type="GeneID" id="30964923"/>
<organism evidence="8 9">
    <name type="scientific">Ascoidea rubescens DSM 1968</name>
    <dbReference type="NCBI Taxonomy" id="1344418"/>
    <lineage>
        <taxon>Eukaryota</taxon>
        <taxon>Fungi</taxon>
        <taxon>Dikarya</taxon>
        <taxon>Ascomycota</taxon>
        <taxon>Saccharomycotina</taxon>
        <taxon>Saccharomycetes</taxon>
        <taxon>Ascoideaceae</taxon>
        <taxon>Ascoidea</taxon>
    </lineage>
</organism>
<dbReference type="PROSITE" id="PS51882">
    <property type="entry name" value="G_ALPHA"/>
    <property type="match status" value="1"/>
</dbReference>
<reference evidence="9" key="1">
    <citation type="submission" date="2016-05" db="EMBL/GenBank/DDBJ databases">
        <title>Comparative genomics of biotechnologically important yeasts.</title>
        <authorList>
            <consortium name="DOE Joint Genome Institute"/>
            <person name="Riley R."/>
            <person name="Haridas S."/>
            <person name="Wolfe K.H."/>
            <person name="Lopes M.R."/>
            <person name="Hittinger C.T."/>
            <person name="Goker M."/>
            <person name="Salamov A."/>
            <person name="Wisecaver J."/>
            <person name="Long T.M."/>
            <person name="Aerts A.L."/>
            <person name="Barry K."/>
            <person name="Choi C."/>
            <person name="Clum A."/>
            <person name="Coughlan A.Y."/>
            <person name="Deshpande S."/>
            <person name="Douglass A.P."/>
            <person name="Hanson S.J."/>
            <person name="Klenk H.-P."/>
            <person name="Labutti K."/>
            <person name="Lapidus A."/>
            <person name="Lindquist E."/>
            <person name="Lipzen A."/>
            <person name="Meier-Kolthoff J.P."/>
            <person name="Ohm R.A."/>
            <person name="Otillar R.P."/>
            <person name="Pangilinan J."/>
            <person name="Peng Y."/>
            <person name="Rokas A."/>
            <person name="Rosa C.A."/>
            <person name="Scheuner C."/>
            <person name="Sibirny A.A."/>
            <person name="Slot J.C."/>
            <person name="Stielow J.B."/>
            <person name="Sun H."/>
            <person name="Kurtzman C.P."/>
            <person name="Blackwell M."/>
            <person name="Grigoriev I.V."/>
            <person name="Jeffries T.W."/>
        </authorList>
    </citation>
    <scope>NUCLEOTIDE SEQUENCE [LARGE SCALE GENOMIC DNA]</scope>
    <source>
        <strain evidence="9">DSM 1968</strain>
    </source>
</reference>
<gene>
    <name evidence="8" type="ORF">ASCRUDRAFT_6164</name>
</gene>
<keyword evidence="1 7" id="KW-0479">Metal-binding</keyword>
<dbReference type="GO" id="GO:0005525">
    <property type="term" value="F:GTP binding"/>
    <property type="evidence" value="ECO:0007669"/>
    <property type="project" value="UniProtKB-KW"/>
</dbReference>
<dbReference type="Proteomes" id="UP000095038">
    <property type="component" value="Unassembled WGS sequence"/>
</dbReference>
<dbReference type="GO" id="GO:0031681">
    <property type="term" value="F:G-protein beta-subunit binding"/>
    <property type="evidence" value="ECO:0007669"/>
    <property type="project" value="EnsemblFungi"/>
</dbReference>
<feature type="binding site" evidence="6">
    <location>
        <begin position="49"/>
        <end position="54"/>
    </location>
    <ligand>
        <name>GTP</name>
        <dbReference type="ChEBI" id="CHEBI:37565"/>
    </ligand>
</feature>
<dbReference type="SUPFAM" id="SSF52540">
    <property type="entry name" value="P-loop containing nucleoside triphosphate hydrolases"/>
    <property type="match status" value="1"/>
</dbReference>
<evidence type="ECO:0000256" key="5">
    <source>
        <dbReference type="ARBA" id="ARBA00023224"/>
    </source>
</evidence>
<dbReference type="GO" id="GO:0000742">
    <property type="term" value="P:karyogamy involved in conjugation with cellular fusion"/>
    <property type="evidence" value="ECO:0007669"/>
    <property type="project" value="EnsemblFungi"/>
</dbReference>
<feature type="binding site" evidence="7">
    <location>
        <position position="290"/>
    </location>
    <ligand>
        <name>Mg(2+)</name>
        <dbReference type="ChEBI" id="CHEBI:18420"/>
    </ligand>
</feature>
<evidence type="ECO:0000256" key="3">
    <source>
        <dbReference type="ARBA" id="ARBA00022842"/>
    </source>
</evidence>
<dbReference type="GO" id="GO:0000743">
    <property type="term" value="P:nuclear migration involved in conjugation with cellular fusion"/>
    <property type="evidence" value="ECO:0007669"/>
    <property type="project" value="EnsemblFungi"/>
</dbReference>
<dbReference type="Gene3D" id="1.10.400.10">
    <property type="entry name" value="GI Alpha 1, domain 2-like"/>
    <property type="match status" value="1"/>
</dbReference>
<feature type="binding site" evidence="6">
    <location>
        <begin position="284"/>
        <end position="290"/>
    </location>
    <ligand>
        <name>GTP</name>
        <dbReference type="ChEBI" id="CHEBI:37565"/>
    </ligand>
</feature>
<dbReference type="GO" id="GO:0001664">
    <property type="term" value="F:G protein-coupled receptor binding"/>
    <property type="evidence" value="ECO:0007669"/>
    <property type="project" value="InterPro"/>
</dbReference>
<evidence type="ECO:0000256" key="4">
    <source>
        <dbReference type="ARBA" id="ARBA00023134"/>
    </source>
</evidence>
<dbReference type="InParanoid" id="A0A1D2VRT4"/>
<keyword evidence="5" id="KW-0807">Transducer</keyword>
<dbReference type="OrthoDB" id="5817230at2759"/>
<dbReference type="AlphaFoldDB" id="A0A1D2VRT4"/>
<dbReference type="InterPro" id="IPR002975">
    <property type="entry name" value="Fungi_Gprotein_alpha"/>
</dbReference>
<dbReference type="InterPro" id="IPR001019">
    <property type="entry name" value="Gprotein_alpha_su"/>
</dbReference>
<feature type="binding site" evidence="6">
    <location>
        <begin position="309"/>
        <end position="313"/>
    </location>
    <ligand>
        <name>GTP</name>
        <dbReference type="ChEBI" id="CHEBI:37565"/>
    </ligand>
</feature>